<name>A0ABD6B081_9EURY</name>
<keyword evidence="3" id="KW-1185">Reference proteome</keyword>
<dbReference type="EMBL" id="JBHUDC010000008">
    <property type="protein sequence ID" value="MFD1515180.1"/>
    <property type="molecule type" value="Genomic_DNA"/>
</dbReference>
<comment type="caution">
    <text evidence="2">The sequence shown here is derived from an EMBL/GenBank/DDBJ whole genome shotgun (WGS) entry which is preliminary data.</text>
</comment>
<accession>A0ABD6B081</accession>
<dbReference type="RefSeq" id="WP_250875104.1">
    <property type="nucleotide sequence ID" value="NZ_JALXFV010000008.1"/>
</dbReference>
<proteinExistence type="predicted"/>
<gene>
    <name evidence="2" type="ORF">ACFSBT_18015</name>
</gene>
<evidence type="ECO:0000313" key="3">
    <source>
        <dbReference type="Proteomes" id="UP001597187"/>
    </source>
</evidence>
<evidence type="ECO:0000256" key="1">
    <source>
        <dbReference type="SAM" id="MobiDB-lite"/>
    </source>
</evidence>
<feature type="region of interest" description="Disordered" evidence="1">
    <location>
        <begin position="1"/>
        <end position="20"/>
    </location>
</feature>
<dbReference type="AlphaFoldDB" id="A0ABD6B081"/>
<protein>
    <submittedName>
        <fullName evidence="2">DUF5820 family protein</fullName>
    </submittedName>
</protein>
<dbReference type="InterPro" id="IPR043858">
    <property type="entry name" value="DUF5820"/>
</dbReference>
<organism evidence="2 3">
    <name type="scientific">Halomarina rubra</name>
    <dbReference type="NCBI Taxonomy" id="2071873"/>
    <lineage>
        <taxon>Archaea</taxon>
        <taxon>Methanobacteriati</taxon>
        <taxon>Methanobacteriota</taxon>
        <taxon>Stenosarchaea group</taxon>
        <taxon>Halobacteria</taxon>
        <taxon>Halobacteriales</taxon>
        <taxon>Natronomonadaceae</taxon>
        <taxon>Halomarina</taxon>
    </lineage>
</organism>
<evidence type="ECO:0000313" key="2">
    <source>
        <dbReference type="EMBL" id="MFD1515180.1"/>
    </source>
</evidence>
<dbReference type="Pfam" id="PF19137">
    <property type="entry name" value="DUF5820"/>
    <property type="match status" value="1"/>
</dbReference>
<dbReference type="Proteomes" id="UP001597187">
    <property type="component" value="Unassembled WGS sequence"/>
</dbReference>
<reference evidence="2 3" key="1">
    <citation type="journal article" date="2019" name="Int. J. Syst. Evol. Microbiol.">
        <title>The Global Catalogue of Microorganisms (GCM) 10K type strain sequencing project: providing services to taxonomists for standard genome sequencing and annotation.</title>
        <authorList>
            <consortium name="The Broad Institute Genomics Platform"/>
            <consortium name="The Broad Institute Genome Sequencing Center for Infectious Disease"/>
            <person name="Wu L."/>
            <person name="Ma J."/>
        </authorList>
    </citation>
    <scope>NUCLEOTIDE SEQUENCE [LARGE SCALE GENOMIC DNA]</scope>
    <source>
        <strain evidence="2 3">CGMCC 1.12563</strain>
    </source>
</reference>
<sequence>MTRESSPNGGDGEGDALDPGALADGWRVWSDADNRLVLAYRPDVFDGSEYPPPCMPTIYVTHGRRSRRPGTPRNPAPGDPWVVTLFLEPDVKRDPEFFDGRSEAIAGAYDLAARFARGDVDHRGLYQVPRDAYLDALDELTGSET</sequence>